<feature type="compositionally biased region" description="Polar residues" evidence="1">
    <location>
        <begin position="113"/>
        <end position="122"/>
    </location>
</feature>
<dbReference type="AlphaFoldDB" id="A0A5A7UAD1"/>
<accession>A0A5A7UAD1</accession>
<evidence type="ECO:0000313" key="3">
    <source>
        <dbReference type="Proteomes" id="UP000321393"/>
    </source>
</evidence>
<comment type="caution">
    <text evidence="2">The sequence shown here is derived from an EMBL/GenBank/DDBJ whole genome shotgun (WGS) entry which is preliminary data.</text>
</comment>
<feature type="compositionally biased region" description="Basic and acidic residues" evidence="1">
    <location>
        <begin position="124"/>
        <end position="142"/>
    </location>
</feature>
<proteinExistence type="predicted"/>
<evidence type="ECO:0000313" key="2">
    <source>
        <dbReference type="EMBL" id="KAA0050449.1"/>
    </source>
</evidence>
<protein>
    <submittedName>
        <fullName evidence="2">Histone-lysine N-methyltransferase ASHR1 isoform X3</fullName>
    </submittedName>
</protein>
<name>A0A5A7UAD1_CUCMM</name>
<reference evidence="2 3" key="1">
    <citation type="submission" date="2019-08" db="EMBL/GenBank/DDBJ databases">
        <title>Draft genome sequences of two oriental melons (Cucumis melo L. var makuwa).</title>
        <authorList>
            <person name="Kwon S.-Y."/>
        </authorList>
    </citation>
    <scope>NUCLEOTIDE SEQUENCE [LARGE SCALE GENOMIC DNA]</scope>
    <source>
        <strain evidence="3">cv. SW 3</strain>
        <tissue evidence="2">Leaf</tissue>
    </source>
</reference>
<evidence type="ECO:0000256" key="1">
    <source>
        <dbReference type="SAM" id="MobiDB-lite"/>
    </source>
</evidence>
<gene>
    <name evidence="2" type="ORF">E6C27_scaffold175G00560</name>
</gene>
<dbReference type="Proteomes" id="UP000321393">
    <property type="component" value="Unassembled WGS sequence"/>
</dbReference>
<organism evidence="2 3">
    <name type="scientific">Cucumis melo var. makuwa</name>
    <name type="common">Oriental melon</name>
    <dbReference type="NCBI Taxonomy" id="1194695"/>
    <lineage>
        <taxon>Eukaryota</taxon>
        <taxon>Viridiplantae</taxon>
        <taxon>Streptophyta</taxon>
        <taxon>Embryophyta</taxon>
        <taxon>Tracheophyta</taxon>
        <taxon>Spermatophyta</taxon>
        <taxon>Magnoliopsida</taxon>
        <taxon>eudicotyledons</taxon>
        <taxon>Gunneridae</taxon>
        <taxon>Pentapetalae</taxon>
        <taxon>rosids</taxon>
        <taxon>fabids</taxon>
        <taxon>Cucurbitales</taxon>
        <taxon>Cucurbitaceae</taxon>
        <taxon>Benincaseae</taxon>
        <taxon>Cucumis</taxon>
    </lineage>
</organism>
<feature type="region of interest" description="Disordered" evidence="1">
    <location>
        <begin position="88"/>
        <end position="142"/>
    </location>
</feature>
<dbReference type="EMBL" id="SSTE01011829">
    <property type="protein sequence ID" value="KAA0050449.1"/>
    <property type="molecule type" value="Genomic_DNA"/>
</dbReference>
<sequence length="235" mass="26686">MEDHTKDSVLSFWYQSNDFGGIMVQTQIEERLELIDQEIAGMKKEISKMLLIELSLNDIVKNLEVMRLQSKKQQQMLLLMMESMAKDQSTINDRTTESAARDSAVAKGKESEATSSKTTYSDRNIGECRNEKKSDIEDTSADRSKFKKVEMSVFTRDNPDSWLFHAERNEANLNGFTGGKYPIQSTVPNKSLAGNTLAENKGNTTFPIRTITLRSLNANEIQKEVNSRRLPDTEF</sequence>